<feature type="domain" description="NADP-dependent oxidoreductase" evidence="1">
    <location>
        <begin position="24"/>
        <end position="284"/>
    </location>
</feature>
<dbReference type="AlphaFoldDB" id="A0A176WK52"/>
<accession>A0A176WK52</accession>
<evidence type="ECO:0000259" key="1">
    <source>
        <dbReference type="Pfam" id="PF00248"/>
    </source>
</evidence>
<gene>
    <name evidence="2" type="ORF">AXG93_2852s1480</name>
</gene>
<keyword evidence="3" id="KW-1185">Reference proteome</keyword>
<protein>
    <recommendedName>
        <fullName evidence="1">NADP-dependent oxidoreductase domain-containing protein</fullName>
    </recommendedName>
</protein>
<dbReference type="InterPro" id="IPR020471">
    <property type="entry name" value="AKR"/>
</dbReference>
<dbReference type="InterPro" id="IPR036812">
    <property type="entry name" value="NAD(P)_OxRdtase_dom_sf"/>
</dbReference>
<dbReference type="PANTHER" id="PTHR11732">
    <property type="entry name" value="ALDO/KETO REDUCTASE"/>
    <property type="match status" value="1"/>
</dbReference>
<comment type="caution">
    <text evidence="2">The sequence shown here is derived from an EMBL/GenBank/DDBJ whole genome shotgun (WGS) entry which is preliminary data.</text>
</comment>
<evidence type="ECO:0000313" key="2">
    <source>
        <dbReference type="EMBL" id="OAE33429.1"/>
    </source>
</evidence>
<dbReference type="EMBL" id="LVLJ01000655">
    <property type="protein sequence ID" value="OAE33429.1"/>
    <property type="molecule type" value="Genomic_DNA"/>
</dbReference>
<dbReference type="PROSITE" id="PS00063">
    <property type="entry name" value="ALDOKETO_REDUCTASE_3"/>
    <property type="match status" value="1"/>
</dbReference>
<dbReference type="PROSITE" id="PS00798">
    <property type="entry name" value="ALDOKETO_REDUCTASE_1"/>
    <property type="match status" value="1"/>
</dbReference>
<dbReference type="SUPFAM" id="SSF51430">
    <property type="entry name" value="NAD(P)-linked oxidoreductase"/>
    <property type="match status" value="1"/>
</dbReference>
<dbReference type="Pfam" id="PF00248">
    <property type="entry name" value="Aldo_ket_red"/>
    <property type="match status" value="1"/>
</dbReference>
<name>A0A176WK52_MARPO</name>
<dbReference type="Proteomes" id="UP000077202">
    <property type="component" value="Unassembled WGS sequence"/>
</dbReference>
<proteinExistence type="predicted"/>
<evidence type="ECO:0000313" key="3">
    <source>
        <dbReference type="Proteomes" id="UP000077202"/>
    </source>
</evidence>
<dbReference type="PRINTS" id="PR00069">
    <property type="entry name" value="ALDKETRDTASE"/>
</dbReference>
<dbReference type="GO" id="GO:0016491">
    <property type="term" value="F:oxidoreductase activity"/>
    <property type="evidence" value="ECO:0007669"/>
    <property type="project" value="InterPro"/>
</dbReference>
<dbReference type="InterPro" id="IPR023210">
    <property type="entry name" value="NADP_OxRdtase_dom"/>
</dbReference>
<dbReference type="PROSITE" id="PS00062">
    <property type="entry name" value="ALDOKETO_REDUCTASE_2"/>
    <property type="match status" value="1"/>
</dbReference>
<dbReference type="Gene3D" id="3.20.20.100">
    <property type="entry name" value="NADP-dependent oxidoreductase domain"/>
    <property type="match status" value="1"/>
</dbReference>
<dbReference type="InterPro" id="IPR018170">
    <property type="entry name" value="Aldo/ket_reductase_CS"/>
</dbReference>
<reference evidence="2" key="1">
    <citation type="submission" date="2016-03" db="EMBL/GenBank/DDBJ databases">
        <title>Mechanisms controlling the formation of the plant cell surface in tip-growing cells are functionally conserved among land plants.</title>
        <authorList>
            <person name="Honkanen S."/>
            <person name="Jones V.A."/>
            <person name="Morieri G."/>
            <person name="Champion C."/>
            <person name="Hetherington A.J."/>
            <person name="Kelly S."/>
            <person name="Saint-Marcoux D."/>
            <person name="Proust H."/>
            <person name="Prescott H."/>
            <person name="Dolan L."/>
        </authorList>
    </citation>
    <scope>NUCLEOTIDE SEQUENCE [LARGE SCALE GENOMIC DNA]</scope>
    <source>
        <tissue evidence="2">Whole gametophyte</tissue>
    </source>
</reference>
<organism evidence="2 3">
    <name type="scientific">Marchantia polymorpha subsp. ruderalis</name>
    <dbReference type="NCBI Taxonomy" id="1480154"/>
    <lineage>
        <taxon>Eukaryota</taxon>
        <taxon>Viridiplantae</taxon>
        <taxon>Streptophyta</taxon>
        <taxon>Embryophyta</taxon>
        <taxon>Marchantiophyta</taxon>
        <taxon>Marchantiopsida</taxon>
        <taxon>Marchantiidae</taxon>
        <taxon>Marchantiales</taxon>
        <taxon>Marchantiaceae</taxon>
        <taxon>Marchantia</taxon>
    </lineage>
</organism>
<sequence>MTNLFEDQSLKLNTGALMPAIALGMSAREETPEEVKAYFRKALEIGYRHFDTASAYKTEPMMGEVLEDVLNSGTIKREEFFITTKLSPEQTHADDVIPSLRESLSNLRIEYVDLYLIHFPIRIKPGMKPSGARATIPEDAFLPLDLVGVWKALEQCVELGLTRAIGVSNFGSNLLGVITADAKIIPAVNQVEMHPGCLQPRLLDVCKQMGIKVMGFAALGRPKHSQEFTSIAVIDSPILKEIAEKHGKSVAQVALRWSLDHGVGVVVKSSNPSRMAQNLNVFGHTRKSTIAGRIEQENRIMKSVQLVNMQTIVGFLLKECSSQMTHFFNLNHKAAFCTERSPKLQQATTVDVSLSKELQVECYMQDASKETDRTCEELLD</sequence>